<feature type="region of interest" description="Disordered" evidence="1">
    <location>
        <begin position="1"/>
        <end position="27"/>
    </location>
</feature>
<evidence type="ECO:0000313" key="3">
    <source>
        <dbReference type="Proteomes" id="UP000433050"/>
    </source>
</evidence>
<name>A0A5S9PHH1_9HYPH</name>
<dbReference type="EMBL" id="CACSAS010000001">
    <property type="protein sequence ID" value="CAA0103124.1"/>
    <property type="molecule type" value="Genomic_DNA"/>
</dbReference>
<reference evidence="2 3" key="1">
    <citation type="submission" date="2019-12" db="EMBL/GenBank/DDBJ databases">
        <authorList>
            <person name="Reyes-Prieto M."/>
        </authorList>
    </citation>
    <scope>NUCLEOTIDE SEQUENCE [LARGE SCALE GENOMIC DNA]</scope>
    <source>
        <strain evidence="2">HF14-78462</strain>
    </source>
</reference>
<proteinExistence type="predicted"/>
<accession>A0A5S9PHH1</accession>
<sequence length="98" mass="11121">MTDVETIFADDRTRPPPERSLPWPETSGGVTVIIEPKPHWAGDLRAFRLDAKEYCTYSDWTENGARARFFGHVDTSGDTVMRRARAVLAREIADGLWN</sequence>
<evidence type="ECO:0000313" key="2">
    <source>
        <dbReference type="EMBL" id="CAA0103124.1"/>
    </source>
</evidence>
<dbReference type="Proteomes" id="UP000433050">
    <property type="component" value="Unassembled WGS sequence"/>
</dbReference>
<protein>
    <submittedName>
        <fullName evidence="2">Uncharacterized protein</fullName>
    </submittedName>
</protein>
<organism evidence="2 3">
    <name type="scientific">Starkeya nomas</name>
    <dbReference type="NCBI Taxonomy" id="2666134"/>
    <lineage>
        <taxon>Bacteria</taxon>
        <taxon>Pseudomonadati</taxon>
        <taxon>Pseudomonadota</taxon>
        <taxon>Alphaproteobacteria</taxon>
        <taxon>Hyphomicrobiales</taxon>
        <taxon>Xanthobacteraceae</taxon>
        <taxon>Starkeya</taxon>
    </lineage>
</organism>
<dbReference type="AlphaFoldDB" id="A0A5S9PHH1"/>
<gene>
    <name evidence="2" type="ORF">STARVERO_02974</name>
</gene>
<keyword evidence="3" id="KW-1185">Reference proteome</keyword>
<dbReference type="RefSeq" id="WP_021240080.1">
    <property type="nucleotide sequence ID" value="NZ_CACSAS010000001.1"/>
</dbReference>
<evidence type="ECO:0000256" key="1">
    <source>
        <dbReference type="SAM" id="MobiDB-lite"/>
    </source>
</evidence>